<proteinExistence type="predicted"/>
<feature type="compositionally biased region" description="Acidic residues" evidence="1">
    <location>
        <begin position="378"/>
        <end position="392"/>
    </location>
</feature>
<comment type="caution">
    <text evidence="2">The sequence shown here is derived from an EMBL/GenBank/DDBJ whole genome shotgun (WGS) entry which is preliminary data.</text>
</comment>
<feature type="compositionally biased region" description="Basic and acidic residues" evidence="1">
    <location>
        <begin position="214"/>
        <end position="235"/>
    </location>
</feature>
<dbReference type="EMBL" id="SWKV01000069">
    <property type="protein sequence ID" value="KAF3034289.1"/>
    <property type="molecule type" value="Genomic_DNA"/>
</dbReference>
<feature type="compositionally biased region" description="Polar residues" evidence="1">
    <location>
        <begin position="176"/>
        <end position="189"/>
    </location>
</feature>
<feature type="region of interest" description="Disordered" evidence="1">
    <location>
        <begin position="168"/>
        <end position="421"/>
    </location>
</feature>
<dbReference type="OrthoDB" id="3798632at2759"/>
<name>A0A9P4WJR0_9PLEO</name>
<reference evidence="2" key="1">
    <citation type="submission" date="2019-04" db="EMBL/GenBank/DDBJ databases">
        <title>Sequencing of skin fungus with MAO and IRED activity.</title>
        <authorList>
            <person name="Marsaioli A.J."/>
            <person name="Bonatto J.M.C."/>
            <person name="Reis Junior O."/>
        </authorList>
    </citation>
    <scope>NUCLEOTIDE SEQUENCE</scope>
    <source>
        <strain evidence="2">28M1</strain>
    </source>
</reference>
<accession>A0A9P4WJR0</accession>
<evidence type="ECO:0000313" key="2">
    <source>
        <dbReference type="EMBL" id="KAF3034289.1"/>
    </source>
</evidence>
<feature type="compositionally biased region" description="Basic and acidic residues" evidence="1">
    <location>
        <begin position="393"/>
        <end position="402"/>
    </location>
</feature>
<feature type="compositionally biased region" description="Polar residues" evidence="1">
    <location>
        <begin position="365"/>
        <end position="377"/>
    </location>
</feature>
<feature type="compositionally biased region" description="Basic and acidic residues" evidence="1">
    <location>
        <begin position="310"/>
        <end position="328"/>
    </location>
</feature>
<keyword evidence="3" id="KW-1185">Reference proteome</keyword>
<evidence type="ECO:0000256" key="1">
    <source>
        <dbReference type="SAM" id="MobiDB-lite"/>
    </source>
</evidence>
<dbReference type="AlphaFoldDB" id="A0A9P4WJR0"/>
<dbReference type="Proteomes" id="UP000758155">
    <property type="component" value="Unassembled WGS sequence"/>
</dbReference>
<feature type="compositionally biased region" description="Basic and acidic residues" evidence="1">
    <location>
        <begin position="266"/>
        <end position="292"/>
    </location>
</feature>
<protein>
    <submittedName>
        <fullName evidence="2">Uncharacterized protein</fullName>
    </submittedName>
</protein>
<sequence>MQIIDALQIDFELTDEQIAALPPLDEVELTPQSDSRFIEHAEVKVFTYHLYKLFVGEHNGEPFHAYLTRSGVRKHYKIELCSVDAKNGTHFEPMEAGWFGTVNNLAYPFNTFVGRARFVAVVKWYFLLAFRAGEFDEDPGFSVTTEQAKRIKDLEKKAAELQRELARKRREGQDAFEQQATELQTTSAMLLQPKTKIDDRPQRRIPRKSTVLTPDRDANDESESRRRRQSPDRRTSFSRGLPLQHFQGHAIYPRGGQVSPQYPYLKDARQPRKQSDHREATPSVYEQRKKEGPWQQNTVFAAPLIPPEKGGSEEWKSRLRKEHVEPASKRPARRRRSDRATEADEIDAMDGSAYGNKEDEDVTRMSWTQEVKQLTSTGEDDEKQDELKEEPDLEHGEKKHGCDYIGTESSLHGGCMTSRTR</sequence>
<organism evidence="2 3">
    <name type="scientific">Didymella heteroderae</name>
    <dbReference type="NCBI Taxonomy" id="1769908"/>
    <lineage>
        <taxon>Eukaryota</taxon>
        <taxon>Fungi</taxon>
        <taxon>Dikarya</taxon>
        <taxon>Ascomycota</taxon>
        <taxon>Pezizomycotina</taxon>
        <taxon>Dothideomycetes</taxon>
        <taxon>Pleosporomycetidae</taxon>
        <taxon>Pleosporales</taxon>
        <taxon>Pleosporineae</taxon>
        <taxon>Didymellaceae</taxon>
        <taxon>Didymella</taxon>
    </lineage>
</organism>
<gene>
    <name evidence="2" type="ORF">E8E12_001344</name>
</gene>
<evidence type="ECO:0000313" key="3">
    <source>
        <dbReference type="Proteomes" id="UP000758155"/>
    </source>
</evidence>